<evidence type="ECO:0008006" key="3">
    <source>
        <dbReference type="Google" id="ProtNLM"/>
    </source>
</evidence>
<name>A0A0D3KSQ8_EMIH1</name>
<sequence length="788" mass="85139">MTEAHLTGIVGGHKHKHAAVSFWASELNDFNTGWKVINGTCGGRPFTFGLGGHKLCDELNITMGYSTAQWRIRGWVVRVSGRHVYDRISGPTHRLDIGFGADSYAMAASPHGIIGQAFASASPRVGRVDEYPFSGRFRTEAMAEGAIEGVAAQYEVEGEYLTNAVGEVLCFTWDGVLRHIGADGGDVYSTAAATRGSGIDMRYKGGAVEIYGYDSRAGGTVLRWKWSSSIYEPGTYRAFHSFLLGPCLLLDAVALERHVVYGWTPFFGDDPTTTINCTAADACSTPAPAPENLPEYEAARARSDADYAIRLAQRLVASTAAFGITNIPGASTAVAAPPSTPTLPPTVRASRPYRALILFYMRGGCDSFNVLVPHSGCDDRNVAQQYLETRGVVALDPASLLQIDVPASNKQPCTKFGVHPELPTLQQTFADGEALWVANVGGMVEPMTKQEYLDKDRQIPAGIFAHDLMQGAAESLLPQHTTGETGILGRIIKALYDQAEAAGTAPVKVTPYSITSSRAMFRGSPVEPILLDSSKGMLTFGGSQTAADAYNIEEREATMRTLKRLAGMETESLYATNFNSAVRRALDDSEDIAAKLADTTLTQSWPSGSRLIEQLKQVSKVISAREALNAEVDLFYIAMGGFDHHSELLLAMQKAFREHVEPALSTFVAEMKAQGVWESVALQSMSEFGRTLDTNGAGTDHAWGGNHYLMGGSVNGGNIRGAFPELRVDGPQSLSSNAPMLPTSSWEAIWKNLAQWVGVEDSQLEAVMPNLRNFGNDNLIPYADMFRS</sequence>
<dbReference type="PANTHER" id="PTHR43737:SF1">
    <property type="entry name" value="DUF1501 DOMAIN-CONTAINING PROTEIN"/>
    <property type="match status" value="1"/>
</dbReference>
<dbReference type="AlphaFoldDB" id="A0A0D3KSQ8"/>
<dbReference type="PaxDb" id="2903-EOD38793"/>
<evidence type="ECO:0000313" key="2">
    <source>
        <dbReference type="Proteomes" id="UP000013827"/>
    </source>
</evidence>
<dbReference type="eggNOG" id="ENOG502QSGJ">
    <property type="taxonomic scope" value="Eukaryota"/>
</dbReference>
<dbReference type="InterPro" id="IPR010869">
    <property type="entry name" value="DUF1501"/>
</dbReference>
<dbReference type="PANTHER" id="PTHR43737">
    <property type="entry name" value="BLL7424 PROTEIN"/>
    <property type="match status" value="1"/>
</dbReference>
<proteinExistence type="predicted"/>
<dbReference type="Pfam" id="PF07394">
    <property type="entry name" value="DUF1501"/>
    <property type="match status" value="1"/>
</dbReference>
<accession>A0A0D3KSQ8</accession>
<reference evidence="2" key="1">
    <citation type="journal article" date="2013" name="Nature">
        <title>Pan genome of the phytoplankton Emiliania underpins its global distribution.</title>
        <authorList>
            <person name="Read B.A."/>
            <person name="Kegel J."/>
            <person name="Klute M.J."/>
            <person name="Kuo A."/>
            <person name="Lefebvre S.C."/>
            <person name="Maumus F."/>
            <person name="Mayer C."/>
            <person name="Miller J."/>
            <person name="Monier A."/>
            <person name="Salamov A."/>
            <person name="Young J."/>
            <person name="Aguilar M."/>
            <person name="Claverie J.M."/>
            <person name="Frickenhaus S."/>
            <person name="Gonzalez K."/>
            <person name="Herman E.K."/>
            <person name="Lin Y.C."/>
            <person name="Napier J."/>
            <person name="Ogata H."/>
            <person name="Sarno A.F."/>
            <person name="Shmutz J."/>
            <person name="Schroeder D."/>
            <person name="de Vargas C."/>
            <person name="Verret F."/>
            <person name="von Dassow P."/>
            <person name="Valentin K."/>
            <person name="Van de Peer Y."/>
            <person name="Wheeler G."/>
            <person name="Dacks J.B."/>
            <person name="Delwiche C.F."/>
            <person name="Dyhrman S.T."/>
            <person name="Glockner G."/>
            <person name="John U."/>
            <person name="Richards T."/>
            <person name="Worden A.Z."/>
            <person name="Zhang X."/>
            <person name="Grigoriev I.V."/>
            <person name="Allen A.E."/>
            <person name="Bidle K."/>
            <person name="Borodovsky M."/>
            <person name="Bowler C."/>
            <person name="Brownlee C."/>
            <person name="Cock J.M."/>
            <person name="Elias M."/>
            <person name="Gladyshev V.N."/>
            <person name="Groth M."/>
            <person name="Guda C."/>
            <person name="Hadaegh A."/>
            <person name="Iglesias-Rodriguez M.D."/>
            <person name="Jenkins J."/>
            <person name="Jones B.M."/>
            <person name="Lawson T."/>
            <person name="Leese F."/>
            <person name="Lindquist E."/>
            <person name="Lobanov A."/>
            <person name="Lomsadze A."/>
            <person name="Malik S.B."/>
            <person name="Marsh M.E."/>
            <person name="Mackinder L."/>
            <person name="Mock T."/>
            <person name="Mueller-Roeber B."/>
            <person name="Pagarete A."/>
            <person name="Parker M."/>
            <person name="Probert I."/>
            <person name="Quesneville H."/>
            <person name="Raines C."/>
            <person name="Rensing S.A."/>
            <person name="Riano-Pachon D.M."/>
            <person name="Richier S."/>
            <person name="Rokitta S."/>
            <person name="Shiraiwa Y."/>
            <person name="Soanes D.M."/>
            <person name="van der Giezen M."/>
            <person name="Wahlund T.M."/>
            <person name="Williams B."/>
            <person name="Wilson W."/>
            <person name="Wolfe G."/>
            <person name="Wurch L.L."/>
        </authorList>
    </citation>
    <scope>NUCLEOTIDE SEQUENCE</scope>
</reference>
<keyword evidence="2" id="KW-1185">Reference proteome</keyword>
<dbReference type="Proteomes" id="UP000013827">
    <property type="component" value="Unassembled WGS sequence"/>
</dbReference>
<dbReference type="KEGG" id="ehx:EMIHUDRAFT_109211"/>
<dbReference type="HOGENOM" id="CLU_356190_0_0_1"/>
<organism evidence="1 2">
    <name type="scientific">Emiliania huxleyi (strain CCMP1516)</name>
    <dbReference type="NCBI Taxonomy" id="280463"/>
    <lineage>
        <taxon>Eukaryota</taxon>
        <taxon>Haptista</taxon>
        <taxon>Haptophyta</taxon>
        <taxon>Prymnesiophyceae</taxon>
        <taxon>Isochrysidales</taxon>
        <taxon>Noelaerhabdaceae</taxon>
        <taxon>Emiliania</taxon>
    </lineage>
</organism>
<dbReference type="RefSeq" id="XP_005791222.1">
    <property type="nucleotide sequence ID" value="XM_005791165.1"/>
</dbReference>
<dbReference type="GeneID" id="17284064"/>
<evidence type="ECO:0000313" key="1">
    <source>
        <dbReference type="EnsemblProtists" id="EOD38793"/>
    </source>
</evidence>
<dbReference type="EnsemblProtists" id="EOD38793">
    <property type="protein sequence ID" value="EOD38793"/>
    <property type="gene ID" value="EMIHUDRAFT_109211"/>
</dbReference>
<reference evidence="1" key="2">
    <citation type="submission" date="2024-10" db="UniProtKB">
        <authorList>
            <consortium name="EnsemblProtists"/>
        </authorList>
    </citation>
    <scope>IDENTIFICATION</scope>
</reference>
<protein>
    <recommendedName>
        <fullName evidence="3">DUF1501 domain-containing protein</fullName>
    </recommendedName>
</protein>